<protein>
    <recommendedName>
        <fullName evidence="2">F-box domain-containing protein</fullName>
    </recommendedName>
</protein>
<feature type="region of interest" description="Disordered" evidence="1">
    <location>
        <begin position="1"/>
        <end position="21"/>
    </location>
</feature>
<dbReference type="InterPro" id="IPR036047">
    <property type="entry name" value="F-box-like_dom_sf"/>
</dbReference>
<comment type="caution">
    <text evidence="3">The sequence shown here is derived from an EMBL/GenBank/DDBJ whole genome shotgun (WGS) entry which is preliminary data.</text>
</comment>
<dbReference type="OrthoDB" id="671901at2759"/>
<name>A0A5J9VNT6_9POAL</name>
<dbReference type="InterPro" id="IPR032675">
    <property type="entry name" value="LRR_dom_sf"/>
</dbReference>
<dbReference type="Proteomes" id="UP000324897">
    <property type="component" value="Chromosome 4"/>
</dbReference>
<dbReference type="InterPro" id="IPR055312">
    <property type="entry name" value="FBL15-like"/>
</dbReference>
<reference evidence="3 4" key="1">
    <citation type="journal article" date="2019" name="Sci. Rep.">
        <title>A high-quality genome of Eragrostis curvula grass provides insights into Poaceae evolution and supports new strategies to enhance forage quality.</title>
        <authorList>
            <person name="Carballo J."/>
            <person name="Santos B.A.C.M."/>
            <person name="Zappacosta D."/>
            <person name="Garbus I."/>
            <person name="Selva J.P."/>
            <person name="Gallo C.A."/>
            <person name="Diaz A."/>
            <person name="Albertini E."/>
            <person name="Caccamo M."/>
            <person name="Echenique V."/>
        </authorList>
    </citation>
    <scope>NUCLEOTIDE SEQUENCE [LARGE SCALE GENOMIC DNA]</scope>
    <source>
        <strain evidence="4">cv. Victoria</strain>
        <tissue evidence="3">Leaf</tissue>
    </source>
</reference>
<dbReference type="SUPFAM" id="SSF52047">
    <property type="entry name" value="RNI-like"/>
    <property type="match status" value="1"/>
</dbReference>
<dbReference type="EMBL" id="RWGY01000007">
    <property type="protein sequence ID" value="TVU37833.1"/>
    <property type="molecule type" value="Genomic_DNA"/>
</dbReference>
<dbReference type="AlphaFoldDB" id="A0A5J9VNT6"/>
<dbReference type="PANTHER" id="PTHR34709:SF44">
    <property type="entry name" value="FBD DOMAIN-CONTAINING PROTEIN"/>
    <property type="match status" value="1"/>
</dbReference>
<evidence type="ECO:0000313" key="4">
    <source>
        <dbReference type="Proteomes" id="UP000324897"/>
    </source>
</evidence>
<organism evidence="3 4">
    <name type="scientific">Eragrostis curvula</name>
    <name type="common">weeping love grass</name>
    <dbReference type="NCBI Taxonomy" id="38414"/>
    <lineage>
        <taxon>Eukaryota</taxon>
        <taxon>Viridiplantae</taxon>
        <taxon>Streptophyta</taxon>
        <taxon>Embryophyta</taxon>
        <taxon>Tracheophyta</taxon>
        <taxon>Spermatophyta</taxon>
        <taxon>Magnoliopsida</taxon>
        <taxon>Liliopsida</taxon>
        <taxon>Poales</taxon>
        <taxon>Poaceae</taxon>
        <taxon>PACMAD clade</taxon>
        <taxon>Chloridoideae</taxon>
        <taxon>Eragrostideae</taxon>
        <taxon>Eragrostidinae</taxon>
        <taxon>Eragrostis</taxon>
    </lineage>
</organism>
<gene>
    <name evidence="3" type="ORF">EJB05_11174</name>
</gene>
<evidence type="ECO:0000256" key="1">
    <source>
        <dbReference type="SAM" id="MobiDB-lite"/>
    </source>
</evidence>
<feature type="non-terminal residue" evidence="3">
    <location>
        <position position="1"/>
    </location>
</feature>
<dbReference type="PANTHER" id="PTHR34709">
    <property type="entry name" value="OS10G0396666 PROTEIN"/>
    <property type="match status" value="1"/>
</dbReference>
<evidence type="ECO:0000313" key="3">
    <source>
        <dbReference type="EMBL" id="TVU37833.1"/>
    </source>
</evidence>
<evidence type="ECO:0000259" key="2">
    <source>
        <dbReference type="Pfam" id="PF00646"/>
    </source>
</evidence>
<dbReference type="Gramene" id="TVU37833">
    <property type="protein sequence ID" value="TVU37833"/>
    <property type="gene ID" value="EJB05_11174"/>
</dbReference>
<dbReference type="Pfam" id="PF00646">
    <property type="entry name" value="F-box"/>
    <property type="match status" value="1"/>
</dbReference>
<accession>A0A5J9VNT6</accession>
<proteinExistence type="predicted"/>
<sequence>MGSRPPRGVRGRDDQVADGDGVDRISGLPDDLLLLVLSRFECAHEAARTSVLSSRWSDLWRRLPELYFSHVSPRALEDALAKVAIPKLSVLDIEFSGGSVSSGDVASLLPAAARLDPVKLSLGLWGKEKDGDQTIELPGFARATEIYLSVGHHLTLPAHGCEFPVLERLSIARCRIDTGALTLRCPHLCVLRISRCQSYDTLKVHSNTIEELYVTHFGGCIDIVAPELKKLHLYATMHKDFSVSLSAPELKKLHLYATMHKEFRISRGVDFVLHSRNLPELFQFPKFSVLELCLDTSGRVYGALVLKLLRICNGIRRLKLVTNQNVGNNDEACTPNCPCDQPQNWRSQNIFLIGLEEVEIQNFKGRGNEVDFLKLMLRCALLTKVIVRLESKVSPSSKGCKETYNLFKANPAVECNVYQKRGKEVIYA</sequence>
<dbReference type="InterPro" id="IPR001810">
    <property type="entry name" value="F-box_dom"/>
</dbReference>
<dbReference type="SUPFAM" id="SSF81383">
    <property type="entry name" value="F-box domain"/>
    <property type="match status" value="1"/>
</dbReference>
<feature type="domain" description="F-box" evidence="2">
    <location>
        <begin position="25"/>
        <end position="64"/>
    </location>
</feature>
<dbReference type="Gene3D" id="3.80.10.10">
    <property type="entry name" value="Ribonuclease Inhibitor"/>
    <property type="match status" value="1"/>
</dbReference>
<keyword evidence="4" id="KW-1185">Reference proteome</keyword>